<gene>
    <name evidence="9" type="primary">fliN</name>
    <name evidence="9" type="ORF">ENT17_09150</name>
</gene>
<evidence type="ECO:0000256" key="1">
    <source>
        <dbReference type="ARBA" id="ARBA00004413"/>
    </source>
</evidence>
<dbReference type="GO" id="GO:0003774">
    <property type="term" value="F:cytoskeletal motor activity"/>
    <property type="evidence" value="ECO:0007669"/>
    <property type="project" value="InterPro"/>
</dbReference>
<proteinExistence type="inferred from homology"/>
<evidence type="ECO:0000313" key="9">
    <source>
        <dbReference type="EMBL" id="HGS87771.1"/>
    </source>
</evidence>
<dbReference type="SUPFAM" id="SSF101801">
    <property type="entry name" value="Surface presentation of antigens (SPOA)"/>
    <property type="match status" value="1"/>
</dbReference>
<evidence type="ECO:0000259" key="8">
    <source>
        <dbReference type="Pfam" id="PF01052"/>
    </source>
</evidence>
<keyword evidence="9" id="KW-0969">Cilium</keyword>
<dbReference type="Pfam" id="PF01052">
    <property type="entry name" value="FliMN_C"/>
    <property type="match status" value="1"/>
</dbReference>
<dbReference type="InterPro" id="IPR051469">
    <property type="entry name" value="FliN/MopA/SpaO"/>
</dbReference>
<keyword evidence="9" id="KW-0966">Cell projection</keyword>
<comment type="subcellular location">
    <subcellularLocation>
        <location evidence="1">Cell membrane</location>
        <topology evidence="1">Peripheral membrane protein</topology>
        <orientation evidence="1">Cytoplasmic side</orientation>
    </subcellularLocation>
</comment>
<organism evidence="9">
    <name type="scientific">Bellilinea caldifistulae</name>
    <dbReference type="NCBI Taxonomy" id="360411"/>
    <lineage>
        <taxon>Bacteria</taxon>
        <taxon>Bacillati</taxon>
        <taxon>Chloroflexota</taxon>
        <taxon>Anaerolineae</taxon>
        <taxon>Anaerolineales</taxon>
        <taxon>Anaerolineaceae</taxon>
        <taxon>Bellilinea</taxon>
    </lineage>
</organism>
<feature type="domain" description="Flagellar motor switch protein FliN-like C-terminal" evidence="8">
    <location>
        <begin position="38"/>
        <end position="107"/>
    </location>
</feature>
<dbReference type="GO" id="GO:0071973">
    <property type="term" value="P:bacterial-type flagellum-dependent cell motility"/>
    <property type="evidence" value="ECO:0007669"/>
    <property type="project" value="InterPro"/>
</dbReference>
<keyword evidence="6" id="KW-0472">Membrane</keyword>
<evidence type="ECO:0000256" key="3">
    <source>
        <dbReference type="ARBA" id="ARBA00022475"/>
    </source>
</evidence>
<evidence type="ECO:0000256" key="6">
    <source>
        <dbReference type="ARBA" id="ARBA00023136"/>
    </source>
</evidence>
<comment type="caution">
    <text evidence="9">The sequence shown here is derived from an EMBL/GenBank/DDBJ whole genome shotgun (WGS) entry which is preliminary data.</text>
</comment>
<dbReference type="Gene3D" id="2.30.330.10">
    <property type="entry name" value="SpoA-like"/>
    <property type="match status" value="1"/>
</dbReference>
<keyword evidence="4" id="KW-0145">Chemotaxis</keyword>
<dbReference type="AlphaFoldDB" id="A0A7C4Q2B9"/>
<name>A0A7C4Q2B9_9CHLR</name>
<comment type="similarity">
    <text evidence="2">Belongs to the FliN/MopA/SpaO family.</text>
</comment>
<keyword evidence="5" id="KW-0283">Flagellar rotation</keyword>
<sequence>MMNEQNLNEFENSSPPVRTASSSAVKTSTRESASIDLFMDVMLKVTVELGRTRMTLQQVLDLQNGSVVELDRLAGDPVDVFVNDLLIARGEVVVVDDKFGVRITEVISPENRKGGL</sequence>
<dbReference type="PRINTS" id="PR00956">
    <property type="entry name" value="FLGMOTORFLIN"/>
</dbReference>
<evidence type="ECO:0000256" key="4">
    <source>
        <dbReference type="ARBA" id="ARBA00022500"/>
    </source>
</evidence>
<evidence type="ECO:0000256" key="2">
    <source>
        <dbReference type="ARBA" id="ARBA00009226"/>
    </source>
</evidence>
<dbReference type="InterPro" id="IPR001543">
    <property type="entry name" value="FliN-like_C"/>
</dbReference>
<dbReference type="PANTHER" id="PTHR43484">
    <property type="match status" value="1"/>
</dbReference>
<dbReference type="NCBIfam" id="TIGR02480">
    <property type="entry name" value="fliN"/>
    <property type="match status" value="1"/>
</dbReference>
<dbReference type="InterPro" id="IPR001172">
    <property type="entry name" value="FliN_T3SS_HrcQb"/>
</dbReference>
<dbReference type="EMBL" id="DSXR01000092">
    <property type="protein sequence ID" value="HGS87771.1"/>
    <property type="molecule type" value="Genomic_DNA"/>
</dbReference>
<accession>A0A7C4Q2B9</accession>
<evidence type="ECO:0000256" key="5">
    <source>
        <dbReference type="ARBA" id="ARBA00022779"/>
    </source>
</evidence>
<dbReference type="GO" id="GO:0009425">
    <property type="term" value="C:bacterial-type flagellum basal body"/>
    <property type="evidence" value="ECO:0007669"/>
    <property type="project" value="InterPro"/>
</dbReference>
<dbReference type="GO" id="GO:0006935">
    <property type="term" value="P:chemotaxis"/>
    <property type="evidence" value="ECO:0007669"/>
    <property type="project" value="UniProtKB-KW"/>
</dbReference>
<dbReference type="InterPro" id="IPR036429">
    <property type="entry name" value="SpoA-like_sf"/>
</dbReference>
<protein>
    <submittedName>
        <fullName evidence="9">Flagellar motor switch protein FliN</fullName>
    </submittedName>
</protein>
<keyword evidence="3" id="KW-1003">Cell membrane</keyword>
<dbReference type="InterPro" id="IPR012826">
    <property type="entry name" value="FliN"/>
</dbReference>
<feature type="region of interest" description="Disordered" evidence="7">
    <location>
        <begin position="1"/>
        <end position="30"/>
    </location>
</feature>
<keyword evidence="9" id="KW-0282">Flagellum</keyword>
<evidence type="ECO:0000256" key="7">
    <source>
        <dbReference type="SAM" id="MobiDB-lite"/>
    </source>
</evidence>
<reference evidence="9" key="1">
    <citation type="journal article" date="2020" name="mSystems">
        <title>Genome- and Community-Level Interaction Insights into Carbon Utilization and Element Cycling Functions of Hydrothermarchaeota in Hydrothermal Sediment.</title>
        <authorList>
            <person name="Zhou Z."/>
            <person name="Liu Y."/>
            <person name="Xu W."/>
            <person name="Pan J."/>
            <person name="Luo Z.H."/>
            <person name="Li M."/>
        </authorList>
    </citation>
    <scope>NUCLEOTIDE SEQUENCE [LARGE SCALE GENOMIC DNA]</scope>
    <source>
        <strain evidence="9">SpSt-556</strain>
    </source>
</reference>
<dbReference type="GO" id="GO:0005886">
    <property type="term" value="C:plasma membrane"/>
    <property type="evidence" value="ECO:0007669"/>
    <property type="project" value="UniProtKB-SubCell"/>
</dbReference>
<dbReference type="PANTHER" id="PTHR43484:SF1">
    <property type="entry name" value="FLAGELLAR MOTOR SWITCH PROTEIN FLIN"/>
    <property type="match status" value="1"/>
</dbReference>